<feature type="region of interest" description="Disordered" evidence="1">
    <location>
        <begin position="1"/>
        <end position="39"/>
    </location>
</feature>
<reference evidence="2 3" key="1">
    <citation type="submission" date="2023-12" db="EMBL/GenBank/DDBJ databases">
        <title>A high-quality genome assembly for Dillenia turbinata (Dilleniales).</title>
        <authorList>
            <person name="Chanderbali A."/>
        </authorList>
    </citation>
    <scope>NUCLEOTIDE SEQUENCE [LARGE SCALE GENOMIC DNA]</scope>
    <source>
        <strain evidence="2">LSX21</strain>
        <tissue evidence="2">Leaf</tissue>
    </source>
</reference>
<accession>A0AAN8YX99</accession>
<gene>
    <name evidence="2" type="ORF">RJ641_016991</name>
</gene>
<dbReference type="EMBL" id="JBAMMX010000022">
    <property type="protein sequence ID" value="KAK6918569.1"/>
    <property type="molecule type" value="Genomic_DNA"/>
</dbReference>
<evidence type="ECO:0000313" key="2">
    <source>
        <dbReference type="EMBL" id="KAK6918569.1"/>
    </source>
</evidence>
<name>A0AAN8YX99_9MAGN</name>
<evidence type="ECO:0000256" key="1">
    <source>
        <dbReference type="SAM" id="MobiDB-lite"/>
    </source>
</evidence>
<protein>
    <submittedName>
        <fullName evidence="2">Uncharacterized protein</fullName>
    </submittedName>
</protein>
<feature type="compositionally biased region" description="Basic and acidic residues" evidence="1">
    <location>
        <begin position="1"/>
        <end position="14"/>
    </location>
</feature>
<keyword evidence="3" id="KW-1185">Reference proteome</keyword>
<organism evidence="2 3">
    <name type="scientific">Dillenia turbinata</name>
    <dbReference type="NCBI Taxonomy" id="194707"/>
    <lineage>
        <taxon>Eukaryota</taxon>
        <taxon>Viridiplantae</taxon>
        <taxon>Streptophyta</taxon>
        <taxon>Embryophyta</taxon>
        <taxon>Tracheophyta</taxon>
        <taxon>Spermatophyta</taxon>
        <taxon>Magnoliopsida</taxon>
        <taxon>eudicotyledons</taxon>
        <taxon>Gunneridae</taxon>
        <taxon>Pentapetalae</taxon>
        <taxon>Dilleniales</taxon>
        <taxon>Dilleniaceae</taxon>
        <taxon>Dillenia</taxon>
    </lineage>
</organism>
<dbReference type="AlphaFoldDB" id="A0AAN8YX99"/>
<proteinExistence type="predicted"/>
<sequence length="166" mass="19213">MEPSDRAGDDIGRDRRGHRHRQLPLRREPERNGCASSNRGNGCKLSSGFISNHKGLRLKVGMVLDWFTPHILTSQIACLSDWLKSEQKKQTPPPTSYRRSVDCLFMKAITDNDHTHIEHKCRGREHLAEDISVIAFFPNISCYWWLEENEYVMLAKSEVKCLYIKT</sequence>
<comment type="caution">
    <text evidence="2">The sequence shown here is derived from an EMBL/GenBank/DDBJ whole genome shotgun (WGS) entry which is preliminary data.</text>
</comment>
<evidence type="ECO:0000313" key="3">
    <source>
        <dbReference type="Proteomes" id="UP001370490"/>
    </source>
</evidence>
<dbReference type="Proteomes" id="UP001370490">
    <property type="component" value="Unassembled WGS sequence"/>
</dbReference>
<feature type="compositionally biased region" description="Basic residues" evidence="1">
    <location>
        <begin position="15"/>
        <end position="24"/>
    </location>
</feature>